<dbReference type="SUPFAM" id="SSF46689">
    <property type="entry name" value="Homeodomain-like"/>
    <property type="match status" value="1"/>
</dbReference>
<keyword evidence="5" id="KW-1185">Reference proteome</keyword>
<dbReference type="InterPro" id="IPR036271">
    <property type="entry name" value="Tet_transcr_reg_TetR-rel_C_sf"/>
</dbReference>
<dbReference type="PANTHER" id="PTHR43479:SF11">
    <property type="entry name" value="ACREF_ENVCD OPERON REPRESSOR-RELATED"/>
    <property type="match status" value="1"/>
</dbReference>
<dbReference type="Gene3D" id="1.10.357.10">
    <property type="entry name" value="Tetracycline Repressor, domain 2"/>
    <property type="match status" value="1"/>
</dbReference>
<dbReference type="SUPFAM" id="SSF48498">
    <property type="entry name" value="Tetracyclin repressor-like, C-terminal domain"/>
    <property type="match status" value="1"/>
</dbReference>
<evidence type="ECO:0000313" key="5">
    <source>
        <dbReference type="Proteomes" id="UP001231362"/>
    </source>
</evidence>
<protein>
    <submittedName>
        <fullName evidence="4">AcrR family transcriptional regulator</fullName>
    </submittedName>
</protein>
<comment type="caution">
    <text evidence="4">The sequence shown here is derived from an EMBL/GenBank/DDBJ whole genome shotgun (WGS) entry which is preliminary data.</text>
</comment>
<proteinExistence type="predicted"/>
<evidence type="ECO:0000313" key="4">
    <source>
        <dbReference type="EMBL" id="MDQ0156635.1"/>
    </source>
</evidence>
<evidence type="ECO:0000259" key="3">
    <source>
        <dbReference type="PROSITE" id="PS50977"/>
    </source>
</evidence>
<dbReference type="PRINTS" id="PR00455">
    <property type="entry name" value="HTHTETR"/>
</dbReference>
<dbReference type="PANTHER" id="PTHR43479">
    <property type="entry name" value="ACREF/ENVCD OPERON REPRESSOR-RELATED"/>
    <property type="match status" value="1"/>
</dbReference>
<dbReference type="EMBL" id="JAUSTU010000014">
    <property type="protein sequence ID" value="MDQ0156635.1"/>
    <property type="molecule type" value="Genomic_DNA"/>
</dbReference>
<dbReference type="Pfam" id="PF17932">
    <property type="entry name" value="TetR_C_24"/>
    <property type="match status" value="1"/>
</dbReference>
<keyword evidence="1 2" id="KW-0238">DNA-binding</keyword>
<feature type="DNA-binding region" description="H-T-H motif" evidence="2">
    <location>
        <begin position="33"/>
        <end position="52"/>
    </location>
</feature>
<evidence type="ECO:0000256" key="2">
    <source>
        <dbReference type="PROSITE-ProRule" id="PRU00335"/>
    </source>
</evidence>
<name>A0ABT9V6Q8_9BACL</name>
<evidence type="ECO:0000256" key="1">
    <source>
        <dbReference type="ARBA" id="ARBA00023125"/>
    </source>
</evidence>
<accession>A0ABT9V6Q8</accession>
<dbReference type="Gene3D" id="1.10.10.60">
    <property type="entry name" value="Homeodomain-like"/>
    <property type="match status" value="1"/>
</dbReference>
<feature type="domain" description="HTH tetR-type" evidence="3">
    <location>
        <begin position="10"/>
        <end position="70"/>
    </location>
</feature>
<organism evidence="4 5">
    <name type="scientific">Anoxybacillus andreesenii</name>
    <dbReference type="NCBI Taxonomy" id="1325932"/>
    <lineage>
        <taxon>Bacteria</taxon>
        <taxon>Bacillati</taxon>
        <taxon>Bacillota</taxon>
        <taxon>Bacilli</taxon>
        <taxon>Bacillales</taxon>
        <taxon>Anoxybacillaceae</taxon>
        <taxon>Anoxybacillus</taxon>
    </lineage>
</organism>
<dbReference type="Pfam" id="PF00440">
    <property type="entry name" value="TetR_N"/>
    <property type="match status" value="1"/>
</dbReference>
<sequence length="197" mass="22980">MSSIKERKIRKKKEEILRAAAAIFAKKGYHGTTMEDVAAKLLMTKGSMYYYFKNKDELLYHCHKMIMDLSITKMKEIIASSKSATEKLENAIKAHITLATSEKSMFMVMHKPSQHFTDDYLQDILQDRTTYAQYFDEIILEGILKKEFNHVDVKMVRMILLGALNWTQEWYDPNGEKSAEEISETFANYLLKMLVKQ</sequence>
<dbReference type="Proteomes" id="UP001231362">
    <property type="component" value="Unassembled WGS sequence"/>
</dbReference>
<dbReference type="RefSeq" id="WP_307151142.1">
    <property type="nucleotide sequence ID" value="NZ_JAUSTU010000014.1"/>
</dbReference>
<dbReference type="InterPro" id="IPR050624">
    <property type="entry name" value="HTH-type_Tx_Regulator"/>
</dbReference>
<reference evidence="4 5" key="1">
    <citation type="submission" date="2023-07" db="EMBL/GenBank/DDBJ databases">
        <title>Genomic Encyclopedia of Type Strains, Phase IV (KMG-IV): sequencing the most valuable type-strain genomes for metagenomic binning, comparative biology and taxonomic classification.</title>
        <authorList>
            <person name="Goeker M."/>
        </authorList>
    </citation>
    <scope>NUCLEOTIDE SEQUENCE [LARGE SCALE GENOMIC DNA]</scope>
    <source>
        <strain evidence="4 5">DSM 23948</strain>
    </source>
</reference>
<dbReference type="InterPro" id="IPR009057">
    <property type="entry name" value="Homeodomain-like_sf"/>
</dbReference>
<gene>
    <name evidence="4" type="ORF">J2S07_002956</name>
</gene>
<dbReference type="PROSITE" id="PS50977">
    <property type="entry name" value="HTH_TETR_2"/>
    <property type="match status" value="1"/>
</dbReference>
<dbReference type="InterPro" id="IPR001647">
    <property type="entry name" value="HTH_TetR"/>
</dbReference>
<dbReference type="InterPro" id="IPR041490">
    <property type="entry name" value="KstR2_TetR_C"/>
</dbReference>